<protein>
    <recommendedName>
        <fullName evidence="3">Serine protease</fullName>
    </recommendedName>
</protein>
<evidence type="ECO:0000313" key="2">
    <source>
        <dbReference type="Proteomes" id="UP000664163"/>
    </source>
</evidence>
<sequence length="274" mass="30259">MKPIFKSACYFTFLICFAQGSGQKQKNDSIITTNQILESIVMIKESLYSKKTGTGVLMVNNDEYYLVTAEHIKAITNSNSYISLGSIEKDTFNIPIIKLIKNKLVPLWRTHDKADLSILKLSNHKKVLDTIKHRFLDSKYFMQKIPDSTINNNNLYYTVGFPLGYGISPNFNPLIKASRLASNNVFIKNSKDIYGNNDVFNGKSLIHILLQDPSIGGFSGGPVFYSGGAFNNTLVFGSTTPKCVGIVSGTVGDSTGGKMAIITPAHLIFDLTYD</sequence>
<organism evidence="1 2">
    <name type="scientific">[Muricauda] lutisoli</name>
    <dbReference type="NCBI Taxonomy" id="2816035"/>
    <lineage>
        <taxon>Bacteria</taxon>
        <taxon>Pseudomonadati</taxon>
        <taxon>Bacteroidota</taxon>
        <taxon>Flavobacteriia</taxon>
        <taxon>Flavobacteriales</taxon>
        <taxon>Flavobacteriaceae</taxon>
        <taxon>Allomuricauda</taxon>
    </lineage>
</organism>
<reference evidence="1 2" key="1">
    <citation type="submission" date="2021-03" db="EMBL/GenBank/DDBJ databases">
        <title>Muricauda sp. CAU 1631 isolated from Incheon.</title>
        <authorList>
            <person name="Kim W."/>
        </authorList>
    </citation>
    <scope>NUCLEOTIDE SEQUENCE [LARGE SCALE GENOMIC DNA]</scope>
    <source>
        <strain evidence="1 2">CAU 1631</strain>
    </source>
</reference>
<dbReference type="Proteomes" id="UP000664163">
    <property type="component" value="Unassembled WGS sequence"/>
</dbReference>
<dbReference type="InterPro" id="IPR009003">
    <property type="entry name" value="Peptidase_S1_PA"/>
</dbReference>
<accession>A0ABS3F006</accession>
<keyword evidence="2" id="KW-1185">Reference proteome</keyword>
<evidence type="ECO:0000313" key="1">
    <source>
        <dbReference type="EMBL" id="MBO0331734.1"/>
    </source>
</evidence>
<comment type="caution">
    <text evidence="1">The sequence shown here is derived from an EMBL/GenBank/DDBJ whole genome shotgun (WGS) entry which is preliminary data.</text>
</comment>
<proteinExistence type="predicted"/>
<dbReference type="SUPFAM" id="SSF50494">
    <property type="entry name" value="Trypsin-like serine proteases"/>
    <property type="match status" value="1"/>
</dbReference>
<gene>
    <name evidence="1" type="ORF">J0X13_14335</name>
</gene>
<evidence type="ECO:0008006" key="3">
    <source>
        <dbReference type="Google" id="ProtNLM"/>
    </source>
</evidence>
<name>A0ABS3F006_9FLAO</name>
<dbReference type="EMBL" id="JAFLND010000004">
    <property type="protein sequence ID" value="MBO0331734.1"/>
    <property type="molecule type" value="Genomic_DNA"/>
</dbReference>
<dbReference type="RefSeq" id="WP_207072078.1">
    <property type="nucleotide sequence ID" value="NZ_JAFLND010000004.1"/>
</dbReference>